<dbReference type="Proteomes" id="UP000004810">
    <property type="component" value="Unassembled WGS sequence"/>
</dbReference>
<accession>J9BFZ3</accession>
<evidence type="ECO:0000313" key="2">
    <source>
        <dbReference type="Proteomes" id="UP000004810"/>
    </source>
</evidence>
<dbReference type="AlphaFoldDB" id="J9BFZ3"/>
<gene>
    <name evidence="1" type="ORF">WUBG_02890</name>
</gene>
<evidence type="ECO:0000313" key="1">
    <source>
        <dbReference type="EMBL" id="EJW86200.1"/>
    </source>
</evidence>
<reference evidence="2" key="1">
    <citation type="submission" date="2012-08" db="EMBL/GenBank/DDBJ databases">
        <title>The Genome Sequence of Wuchereria bancrofti.</title>
        <authorList>
            <person name="Nutman T.B."/>
            <person name="Fink D.L."/>
            <person name="Russ C."/>
            <person name="Young S."/>
            <person name="Zeng Q."/>
            <person name="Koehrsen M."/>
            <person name="Alvarado L."/>
            <person name="Berlin A."/>
            <person name="Chapman S.B."/>
            <person name="Chen Z."/>
            <person name="Freedman E."/>
            <person name="Gellesch M."/>
            <person name="Goldberg J."/>
            <person name="Griggs A."/>
            <person name="Gujja S."/>
            <person name="Heilman E.R."/>
            <person name="Heiman D."/>
            <person name="Hepburn T."/>
            <person name="Howarth C."/>
            <person name="Jen D."/>
            <person name="Larson L."/>
            <person name="Lewis B."/>
            <person name="Mehta T."/>
            <person name="Park D."/>
            <person name="Pearson M."/>
            <person name="Roberts A."/>
            <person name="Saif S."/>
            <person name="Shea T."/>
            <person name="Shenoy N."/>
            <person name="Sisk P."/>
            <person name="Stolte C."/>
            <person name="Sykes S."/>
            <person name="Walk T."/>
            <person name="White J."/>
            <person name="Yandava C."/>
            <person name="Haas B."/>
            <person name="Henn M.R."/>
            <person name="Nusbaum C."/>
            <person name="Birren B."/>
        </authorList>
    </citation>
    <scope>NUCLEOTIDE SEQUENCE [LARGE SCALE GENOMIC DNA]</scope>
    <source>
        <strain evidence="2">NA</strain>
    </source>
</reference>
<name>J9BFZ3_WUCBA</name>
<protein>
    <submittedName>
        <fullName evidence="1">Uncharacterized protein</fullName>
    </submittedName>
</protein>
<sequence length="106" mass="12624">MEHYFSSTVGRKRKTLTKVIILKHCFLPKTKICFINEIWESEKLRIRRLLYNEIFEQKSLKHSTSSRVHHHFEDVVVAISDIVFVPSSRFYPPVVVNFGEARKNYK</sequence>
<dbReference type="EMBL" id="ADBV01000830">
    <property type="protein sequence ID" value="EJW86200.1"/>
    <property type="molecule type" value="Genomic_DNA"/>
</dbReference>
<comment type="caution">
    <text evidence="1">The sequence shown here is derived from an EMBL/GenBank/DDBJ whole genome shotgun (WGS) entry which is preliminary data.</text>
</comment>
<organism evidence="1 2">
    <name type="scientific">Wuchereria bancrofti</name>
    <dbReference type="NCBI Taxonomy" id="6293"/>
    <lineage>
        <taxon>Eukaryota</taxon>
        <taxon>Metazoa</taxon>
        <taxon>Ecdysozoa</taxon>
        <taxon>Nematoda</taxon>
        <taxon>Chromadorea</taxon>
        <taxon>Rhabditida</taxon>
        <taxon>Spirurina</taxon>
        <taxon>Spiruromorpha</taxon>
        <taxon>Filarioidea</taxon>
        <taxon>Onchocercidae</taxon>
        <taxon>Wuchereria</taxon>
    </lineage>
</organism>
<proteinExistence type="predicted"/>